<dbReference type="GO" id="GO:0005737">
    <property type="term" value="C:cytoplasm"/>
    <property type="evidence" value="ECO:0007669"/>
    <property type="project" value="InterPro"/>
</dbReference>
<feature type="non-terminal residue" evidence="3">
    <location>
        <position position="1"/>
    </location>
</feature>
<dbReference type="SUPFAM" id="SSF103657">
    <property type="entry name" value="BAR/IMD domain-like"/>
    <property type="match status" value="1"/>
</dbReference>
<organism evidence="3 4">
    <name type="scientific">Pristionchus fissidentatus</name>
    <dbReference type="NCBI Taxonomy" id="1538716"/>
    <lineage>
        <taxon>Eukaryota</taxon>
        <taxon>Metazoa</taxon>
        <taxon>Ecdysozoa</taxon>
        <taxon>Nematoda</taxon>
        <taxon>Chromadorea</taxon>
        <taxon>Rhabditida</taxon>
        <taxon>Rhabditina</taxon>
        <taxon>Diplogasteromorpha</taxon>
        <taxon>Diplogasteroidea</taxon>
        <taxon>Neodiplogasteridae</taxon>
        <taxon>Pristionchus</taxon>
    </lineage>
</organism>
<reference evidence="3" key="1">
    <citation type="submission" date="2023-10" db="EMBL/GenBank/DDBJ databases">
        <title>Genome assembly of Pristionchus species.</title>
        <authorList>
            <person name="Yoshida K."/>
            <person name="Sommer R.J."/>
        </authorList>
    </citation>
    <scope>NUCLEOTIDE SEQUENCE</scope>
    <source>
        <strain evidence="3">RS5133</strain>
    </source>
</reference>
<comment type="caution">
    <text evidence="3">The sequence shown here is derived from an EMBL/GenBank/DDBJ whole genome shotgun (WGS) entry which is preliminary data.</text>
</comment>
<evidence type="ECO:0000256" key="1">
    <source>
        <dbReference type="SAM" id="MobiDB-lite"/>
    </source>
</evidence>
<proteinExistence type="predicted"/>
<name>A0AAV5VF27_9BILA</name>
<dbReference type="Proteomes" id="UP001432322">
    <property type="component" value="Unassembled WGS sequence"/>
</dbReference>
<evidence type="ECO:0000313" key="3">
    <source>
        <dbReference type="EMBL" id="GMT17966.1"/>
    </source>
</evidence>
<dbReference type="AlphaFoldDB" id="A0AAV5VF27"/>
<evidence type="ECO:0000259" key="2">
    <source>
        <dbReference type="Pfam" id="PF03114"/>
    </source>
</evidence>
<accession>A0AAV5VF27</accession>
<dbReference type="Pfam" id="PF03114">
    <property type="entry name" value="BAR"/>
    <property type="match status" value="1"/>
</dbReference>
<evidence type="ECO:0000313" key="4">
    <source>
        <dbReference type="Proteomes" id="UP001432322"/>
    </source>
</evidence>
<dbReference type="Gene3D" id="1.20.1270.60">
    <property type="entry name" value="Arfaptin homology (AH) domain/BAR domain"/>
    <property type="match status" value="1"/>
</dbReference>
<protein>
    <recommendedName>
        <fullName evidence="2">BAR domain-containing protein</fullName>
    </recommendedName>
</protein>
<gene>
    <name evidence="3" type="ORF">PFISCL1PPCAC_9263</name>
</gene>
<dbReference type="InterPro" id="IPR027267">
    <property type="entry name" value="AH/BAR_dom_sf"/>
</dbReference>
<keyword evidence="4" id="KW-1185">Reference proteome</keyword>
<dbReference type="InterPro" id="IPR004148">
    <property type="entry name" value="BAR_dom"/>
</dbReference>
<feature type="region of interest" description="Disordered" evidence="1">
    <location>
        <begin position="225"/>
        <end position="244"/>
    </location>
</feature>
<feature type="domain" description="BAR" evidence="2">
    <location>
        <begin position="34"/>
        <end position="223"/>
    </location>
</feature>
<sequence>IFAEKNVAKKKMEKGPPNANEIKLQPLILSAIVKEKKTKIDKYKEAIDDLTVRMERVAQPDPEVVKMNKLNEAEGANPYEMLANAFESYAKNCADQAQKNRLRLLQSQCLSAASDQRVNRDAMRQSMRHIRRFSVKEYKEMNDDYKTMEELLKQMDLARDAVLDCQDPNQLDRKAHEFKESIMQFELQSTHVLNQLNSFDAHIVNHAKNVVDFVSYLKRYYTEPKLSAKPEPKSQDKSAGKGAK</sequence>
<dbReference type="EMBL" id="BTSY01000003">
    <property type="protein sequence ID" value="GMT17966.1"/>
    <property type="molecule type" value="Genomic_DNA"/>
</dbReference>